<dbReference type="PROSITE" id="PS00108">
    <property type="entry name" value="PROTEIN_KINASE_ST"/>
    <property type="match status" value="1"/>
</dbReference>
<dbReference type="Pfam" id="PF00069">
    <property type="entry name" value="Pkinase"/>
    <property type="match status" value="1"/>
</dbReference>
<evidence type="ECO:0000313" key="12">
    <source>
        <dbReference type="Proteomes" id="UP001175271"/>
    </source>
</evidence>
<evidence type="ECO:0000256" key="8">
    <source>
        <dbReference type="SAM" id="MobiDB-lite"/>
    </source>
</evidence>
<reference evidence="11" key="1">
    <citation type="submission" date="2023-06" db="EMBL/GenBank/DDBJ databases">
        <title>Genomic analysis of the entomopathogenic nematode Steinernema hermaphroditum.</title>
        <authorList>
            <person name="Schwarz E.M."/>
            <person name="Heppert J.K."/>
            <person name="Baniya A."/>
            <person name="Schwartz H.T."/>
            <person name="Tan C.-H."/>
            <person name="Antoshechkin I."/>
            <person name="Sternberg P.W."/>
            <person name="Goodrich-Blair H."/>
            <person name="Dillman A.R."/>
        </authorList>
    </citation>
    <scope>NUCLEOTIDE SEQUENCE</scope>
    <source>
        <strain evidence="11">PS9179</strain>
        <tissue evidence="11">Whole animal</tissue>
    </source>
</reference>
<dbReference type="SUPFAM" id="SSF56112">
    <property type="entry name" value="Protein kinase-like (PK-like)"/>
    <property type="match status" value="1"/>
</dbReference>
<evidence type="ECO:0000256" key="3">
    <source>
        <dbReference type="ARBA" id="ARBA00022723"/>
    </source>
</evidence>
<evidence type="ECO:0000259" key="9">
    <source>
        <dbReference type="PROSITE" id="PS50011"/>
    </source>
</evidence>
<sequence length="754" mass="84634">MGTSDRLDVSRLSLEAPPRSPSPSAGPTSISIYLQFGSHREIVAFERSDSPSVFEAFRARAKLFARKFAKIGGKAVLHLFFHRFEAGTPALAPLHSLSQLSNGSTVELVLNDVVELQEFPHHYKEVQLFNPTFCDFCQEIIGGLYKQGVKCRKCRCKFHKRCVDQPRNCCAAAMGPLTPSPSEAEALRKALPHSLQVHNYTRPTKCALCDQMLLGLRHQGLQCRDCNVNVHDKCASRLPMDCHVADGAIANFSEAGSFADVDVLRSPTAEEPAQRLQQLPLWRLSVQSGHVVSQNRQNVVAEGWLIHFLHNEPDRRLRNYWVLAGGAINVYNEYNNGVNHARVYKQIHLAEIVSIKLYNGNALDSRYLPHFFEIRTVSNLTYCVGENFDGASGPPAKMPRCMPESNQGVTTTSAWYHILSRALQPPSAPNGSGDAEKKTLAFAEAFQILTESELGSGQFGSVYTAIHRQSKVEYAVKIIKMNPYQRQTAHGEILKNEVAILQEMRHPGIIQLKDVFDARDSLLIVMEKMRADMLEMILSQEGGYLDERATRFLLVQILSALRYLHGQGIAHCDLKPENVLLSDLGSNFPQTKLCDFGYARFIGDDHFRKTIVGTPAYLAPEVLQRKGYNRSLDMWSVGVIIYVTLSGTFPFNDNDLQNIEALLRNSGALFPARPWGNVSHAAIDIICGLFKIDISERLSVEECLRHTWFQNFQLYMDLRALERRLGIGRFLTTEDDDKKYAVALHKHNLTPVLV</sequence>
<dbReference type="InterPro" id="IPR011009">
    <property type="entry name" value="Kinase-like_dom_sf"/>
</dbReference>
<dbReference type="GO" id="GO:0008270">
    <property type="term" value="F:zinc ion binding"/>
    <property type="evidence" value="ECO:0007669"/>
    <property type="project" value="UniProtKB-KW"/>
</dbReference>
<dbReference type="EMBL" id="JAUCMV010000001">
    <property type="protein sequence ID" value="KAK0425820.1"/>
    <property type="molecule type" value="Genomic_DNA"/>
</dbReference>
<dbReference type="PROSITE" id="PS50081">
    <property type="entry name" value="ZF_DAG_PE_2"/>
    <property type="match status" value="2"/>
</dbReference>
<dbReference type="GO" id="GO:0035556">
    <property type="term" value="P:intracellular signal transduction"/>
    <property type="evidence" value="ECO:0007669"/>
    <property type="project" value="TreeGrafter"/>
</dbReference>
<dbReference type="SUPFAM" id="SSF57889">
    <property type="entry name" value="Cysteine-rich domain"/>
    <property type="match status" value="2"/>
</dbReference>
<dbReference type="Proteomes" id="UP001175271">
    <property type="component" value="Unassembled WGS sequence"/>
</dbReference>
<evidence type="ECO:0000313" key="11">
    <source>
        <dbReference type="EMBL" id="KAK0425820.1"/>
    </source>
</evidence>
<feature type="binding site" evidence="7">
    <location>
        <position position="477"/>
    </location>
    <ligand>
        <name>ATP</name>
        <dbReference type="ChEBI" id="CHEBI:30616"/>
    </ligand>
</feature>
<protein>
    <recommendedName>
        <fullName evidence="13">Protein kinase C</fullName>
    </recommendedName>
</protein>
<dbReference type="InterPro" id="IPR046349">
    <property type="entry name" value="C1-like_sf"/>
</dbReference>
<dbReference type="GO" id="GO:0007200">
    <property type="term" value="P:phospholipase C-activating G protein-coupled receptor signaling pathway"/>
    <property type="evidence" value="ECO:0007669"/>
    <property type="project" value="TreeGrafter"/>
</dbReference>
<keyword evidence="6 7" id="KW-0067">ATP-binding</keyword>
<dbReference type="SMART" id="SM00220">
    <property type="entry name" value="S_TKc"/>
    <property type="match status" value="1"/>
</dbReference>
<dbReference type="Gene3D" id="3.30.60.20">
    <property type="match status" value="2"/>
</dbReference>
<dbReference type="InterPro" id="IPR011993">
    <property type="entry name" value="PH-like_dom_sf"/>
</dbReference>
<dbReference type="PROSITE" id="PS00107">
    <property type="entry name" value="PROTEIN_KINASE_ATP"/>
    <property type="match status" value="1"/>
</dbReference>
<comment type="caution">
    <text evidence="11">The sequence shown here is derived from an EMBL/GenBank/DDBJ whole genome shotgun (WGS) entry which is preliminary data.</text>
</comment>
<feature type="domain" description="Phorbol-ester/DAG-type" evidence="10">
    <location>
        <begin position="192"/>
        <end position="242"/>
    </location>
</feature>
<keyword evidence="2" id="KW-0597">Phosphoprotein</keyword>
<gene>
    <name evidence="11" type="ORF">QR680_009408</name>
</gene>
<keyword evidence="12" id="KW-1185">Reference proteome</keyword>
<dbReference type="Gene3D" id="1.10.510.10">
    <property type="entry name" value="Transferase(Phosphotransferase) domain 1"/>
    <property type="match status" value="1"/>
</dbReference>
<evidence type="ECO:0000256" key="1">
    <source>
        <dbReference type="ARBA" id="ARBA00001946"/>
    </source>
</evidence>
<evidence type="ECO:0000259" key="10">
    <source>
        <dbReference type="PROSITE" id="PS50081"/>
    </source>
</evidence>
<dbReference type="Gene3D" id="2.30.29.30">
    <property type="entry name" value="Pleckstrin-homology domain (PH domain)/Phosphotyrosine-binding domain (PTB)"/>
    <property type="match status" value="1"/>
</dbReference>
<dbReference type="GO" id="GO:0005524">
    <property type="term" value="F:ATP binding"/>
    <property type="evidence" value="ECO:0007669"/>
    <property type="project" value="UniProtKB-UniRule"/>
</dbReference>
<evidence type="ECO:0000256" key="5">
    <source>
        <dbReference type="ARBA" id="ARBA00022833"/>
    </source>
</evidence>
<dbReference type="GO" id="GO:0016020">
    <property type="term" value="C:membrane"/>
    <property type="evidence" value="ECO:0007669"/>
    <property type="project" value="UniProtKB-SubCell"/>
</dbReference>
<dbReference type="CDD" id="cd01239">
    <property type="entry name" value="PH_PKD"/>
    <property type="match status" value="1"/>
</dbReference>
<keyword evidence="4 7" id="KW-0547">Nucleotide-binding</keyword>
<dbReference type="PROSITE" id="PS50011">
    <property type="entry name" value="PROTEIN_KINASE_DOM"/>
    <property type="match status" value="1"/>
</dbReference>
<dbReference type="CDD" id="cd20798">
    <property type="entry name" value="C1_CeDKF1-like_rpt2"/>
    <property type="match status" value="1"/>
</dbReference>
<dbReference type="PROSITE" id="PS00479">
    <property type="entry name" value="ZF_DAG_PE_1"/>
    <property type="match status" value="1"/>
</dbReference>
<keyword evidence="5" id="KW-0862">Zinc</keyword>
<dbReference type="PANTHER" id="PTHR22968">
    <property type="entry name" value="PROTEIN KINASE C, MU"/>
    <property type="match status" value="1"/>
</dbReference>
<dbReference type="PANTHER" id="PTHR22968:SF15">
    <property type="entry name" value="SERINE_THREONINE-PROTEIN KINASE DKF-1"/>
    <property type="match status" value="1"/>
</dbReference>
<feature type="compositionally biased region" description="Low complexity" evidence="8">
    <location>
        <begin position="10"/>
        <end position="27"/>
    </location>
</feature>
<comment type="cofactor">
    <cofactor evidence="1">
        <name>Mg(2+)</name>
        <dbReference type="ChEBI" id="CHEBI:18420"/>
    </cofactor>
</comment>
<keyword evidence="3" id="KW-0479">Metal-binding</keyword>
<proteinExistence type="predicted"/>
<dbReference type="GO" id="GO:0005829">
    <property type="term" value="C:cytosol"/>
    <property type="evidence" value="ECO:0007669"/>
    <property type="project" value="TreeGrafter"/>
</dbReference>
<accession>A0AA39ILE3</accession>
<feature type="domain" description="Protein kinase" evidence="9">
    <location>
        <begin position="448"/>
        <end position="709"/>
    </location>
</feature>
<evidence type="ECO:0008006" key="13">
    <source>
        <dbReference type="Google" id="ProtNLM"/>
    </source>
</evidence>
<dbReference type="SUPFAM" id="SSF50729">
    <property type="entry name" value="PH domain-like"/>
    <property type="match status" value="1"/>
</dbReference>
<dbReference type="InterPro" id="IPR017441">
    <property type="entry name" value="Protein_kinase_ATP_BS"/>
</dbReference>
<dbReference type="Pfam" id="PF00130">
    <property type="entry name" value="C1_1"/>
    <property type="match status" value="2"/>
</dbReference>
<feature type="domain" description="Phorbol-ester/DAG-type" evidence="10">
    <location>
        <begin position="120"/>
        <end position="170"/>
    </location>
</feature>
<evidence type="ECO:0000256" key="6">
    <source>
        <dbReference type="ARBA" id="ARBA00022840"/>
    </source>
</evidence>
<evidence type="ECO:0000256" key="7">
    <source>
        <dbReference type="PROSITE-ProRule" id="PRU10141"/>
    </source>
</evidence>
<dbReference type="InterPro" id="IPR002219">
    <property type="entry name" value="PKC_DAG/PE"/>
</dbReference>
<dbReference type="SMART" id="SM00109">
    <property type="entry name" value="C1"/>
    <property type="match status" value="2"/>
</dbReference>
<evidence type="ECO:0000256" key="4">
    <source>
        <dbReference type="ARBA" id="ARBA00022741"/>
    </source>
</evidence>
<dbReference type="AlphaFoldDB" id="A0AA39ILE3"/>
<organism evidence="11 12">
    <name type="scientific">Steinernema hermaphroditum</name>
    <dbReference type="NCBI Taxonomy" id="289476"/>
    <lineage>
        <taxon>Eukaryota</taxon>
        <taxon>Metazoa</taxon>
        <taxon>Ecdysozoa</taxon>
        <taxon>Nematoda</taxon>
        <taxon>Chromadorea</taxon>
        <taxon>Rhabditida</taxon>
        <taxon>Tylenchina</taxon>
        <taxon>Panagrolaimomorpha</taxon>
        <taxon>Strongyloidoidea</taxon>
        <taxon>Steinernematidae</taxon>
        <taxon>Steinernema</taxon>
    </lineage>
</organism>
<dbReference type="InterPro" id="IPR008271">
    <property type="entry name" value="Ser/Thr_kinase_AS"/>
</dbReference>
<feature type="region of interest" description="Disordered" evidence="8">
    <location>
        <begin position="1"/>
        <end position="27"/>
    </location>
</feature>
<dbReference type="FunFam" id="1.10.510.10:FF:000571">
    <property type="entry name" value="Maternal embryonic leucine zipper kinase"/>
    <property type="match status" value="1"/>
</dbReference>
<evidence type="ECO:0000256" key="2">
    <source>
        <dbReference type="ARBA" id="ARBA00022553"/>
    </source>
</evidence>
<dbReference type="GO" id="GO:0004697">
    <property type="term" value="F:diacylglycerol-dependent serine/threonine kinase activity"/>
    <property type="evidence" value="ECO:0007669"/>
    <property type="project" value="UniProtKB-EC"/>
</dbReference>
<name>A0AA39ILE3_9BILA</name>
<dbReference type="InterPro" id="IPR000719">
    <property type="entry name" value="Prot_kinase_dom"/>
</dbReference>